<gene>
    <name evidence="2" type="ORF">SPHA_4566</name>
</gene>
<dbReference type="EMBL" id="CAHIKZ030000146">
    <property type="protein sequence ID" value="CAE1155775.1"/>
    <property type="molecule type" value="Genomic_DNA"/>
</dbReference>
<keyword evidence="1" id="KW-1133">Transmembrane helix</keyword>
<dbReference type="Proteomes" id="UP000597762">
    <property type="component" value="Unassembled WGS sequence"/>
</dbReference>
<keyword evidence="3" id="KW-1185">Reference proteome</keyword>
<organism evidence="2 3">
    <name type="scientific">Acanthosepion pharaonis</name>
    <name type="common">Pharaoh cuttlefish</name>
    <name type="synonym">Sepia pharaonis</name>
    <dbReference type="NCBI Taxonomy" id="158019"/>
    <lineage>
        <taxon>Eukaryota</taxon>
        <taxon>Metazoa</taxon>
        <taxon>Spiralia</taxon>
        <taxon>Lophotrochozoa</taxon>
        <taxon>Mollusca</taxon>
        <taxon>Cephalopoda</taxon>
        <taxon>Coleoidea</taxon>
        <taxon>Decapodiformes</taxon>
        <taxon>Sepiida</taxon>
        <taxon>Sepiina</taxon>
        <taxon>Sepiidae</taxon>
        <taxon>Acanthosepion</taxon>
    </lineage>
</organism>
<feature type="transmembrane region" description="Helical" evidence="1">
    <location>
        <begin position="12"/>
        <end position="28"/>
    </location>
</feature>
<reference evidence="2" key="1">
    <citation type="submission" date="2021-01" db="EMBL/GenBank/DDBJ databases">
        <authorList>
            <person name="Li R."/>
            <person name="Bekaert M."/>
        </authorList>
    </citation>
    <scope>NUCLEOTIDE SEQUENCE</scope>
    <source>
        <strain evidence="2">Farmed</strain>
    </source>
</reference>
<feature type="transmembrane region" description="Helical" evidence="1">
    <location>
        <begin position="66"/>
        <end position="90"/>
    </location>
</feature>
<evidence type="ECO:0000256" key="1">
    <source>
        <dbReference type="SAM" id="Phobius"/>
    </source>
</evidence>
<feature type="transmembrane region" description="Helical" evidence="1">
    <location>
        <begin position="40"/>
        <end position="60"/>
    </location>
</feature>
<keyword evidence="1" id="KW-0812">Transmembrane</keyword>
<protein>
    <submittedName>
        <fullName evidence="2">Uncharacterized protein</fullName>
    </submittedName>
</protein>
<evidence type="ECO:0000313" key="3">
    <source>
        <dbReference type="Proteomes" id="UP000597762"/>
    </source>
</evidence>
<sequence>MVDFSADFSFSQSLFFFSLCPIFNISSFSSPSSVCVCVSLSYLFGSQCFLLGVALCLSLLTHTFSFSFSLLQIFGLSSCVCCSLSSLYLAHTSSLPLHVQTPPASFCHFSYSYTSLYTSSHHSVSQPFFTPLCLSAPAWLSISHMHLTISGLLHAF</sequence>
<evidence type="ECO:0000313" key="2">
    <source>
        <dbReference type="EMBL" id="CAE1155775.1"/>
    </source>
</evidence>
<accession>A0A812AT32</accession>
<keyword evidence="1" id="KW-0472">Membrane</keyword>
<name>A0A812AT32_ACAPH</name>
<proteinExistence type="predicted"/>
<comment type="caution">
    <text evidence="2">The sequence shown here is derived from an EMBL/GenBank/DDBJ whole genome shotgun (WGS) entry which is preliminary data.</text>
</comment>
<dbReference type="AlphaFoldDB" id="A0A812AT32"/>